<comment type="caution">
    <text evidence="1">The sequence shown here is derived from an EMBL/GenBank/DDBJ whole genome shotgun (WGS) entry which is preliminary data.</text>
</comment>
<keyword evidence="2" id="KW-1185">Reference proteome</keyword>
<dbReference type="InterPro" id="IPR036388">
    <property type="entry name" value="WH-like_DNA-bd_sf"/>
</dbReference>
<dbReference type="HOGENOM" id="CLU_2084764_0_0_1"/>
<dbReference type="InterPro" id="IPR009057">
    <property type="entry name" value="Homeodomain-like_sf"/>
</dbReference>
<organism evidence="1 2">
    <name type="scientific">Dactylellina haptotyla (strain CBS 200.50)</name>
    <name type="common">Nematode-trapping fungus</name>
    <name type="synonym">Monacrosporium haptotylum</name>
    <dbReference type="NCBI Taxonomy" id="1284197"/>
    <lineage>
        <taxon>Eukaryota</taxon>
        <taxon>Fungi</taxon>
        <taxon>Dikarya</taxon>
        <taxon>Ascomycota</taxon>
        <taxon>Pezizomycotina</taxon>
        <taxon>Orbiliomycetes</taxon>
        <taxon>Orbiliales</taxon>
        <taxon>Orbiliaceae</taxon>
        <taxon>Dactylellina</taxon>
    </lineage>
</organism>
<reference evidence="1 2" key="1">
    <citation type="journal article" date="2013" name="PLoS Genet.">
        <title>Genomic mechanisms accounting for the adaptation to parasitism in nematode-trapping fungi.</title>
        <authorList>
            <person name="Meerupati T."/>
            <person name="Andersson K.M."/>
            <person name="Friman E."/>
            <person name="Kumar D."/>
            <person name="Tunlid A."/>
            <person name="Ahren D."/>
        </authorList>
    </citation>
    <scope>NUCLEOTIDE SEQUENCE [LARGE SCALE GENOMIC DNA]</scope>
    <source>
        <strain evidence="1 2">CBS 200.50</strain>
    </source>
</reference>
<dbReference type="OrthoDB" id="6367375at2759"/>
<dbReference type="SUPFAM" id="SSF46689">
    <property type="entry name" value="Homeodomain-like"/>
    <property type="match status" value="1"/>
</dbReference>
<evidence type="ECO:0008006" key="3">
    <source>
        <dbReference type="Google" id="ProtNLM"/>
    </source>
</evidence>
<evidence type="ECO:0000313" key="1">
    <source>
        <dbReference type="EMBL" id="EPS40017.1"/>
    </source>
</evidence>
<sequence length="117" mass="13542">MLQKPRNRHLSAAQRGMLMGMAKSGDSHHKIEAITDIPRSTVQRTLSKYTINNNMKSHRYGRPCTTTTSNDRAIVLYTKCYDRAPLTDISNVFSISAHTIKRHLHKQDIFKEFQRKK</sequence>
<gene>
    <name evidence="1" type="ORF">H072_6182</name>
</gene>
<protein>
    <recommendedName>
        <fullName evidence="3">Transposase IS30-like HTH domain-containing protein</fullName>
    </recommendedName>
</protein>
<dbReference type="Gene3D" id="1.10.10.10">
    <property type="entry name" value="Winged helix-like DNA-binding domain superfamily/Winged helix DNA-binding domain"/>
    <property type="match status" value="1"/>
</dbReference>
<proteinExistence type="predicted"/>
<dbReference type="Proteomes" id="UP000015100">
    <property type="component" value="Unassembled WGS sequence"/>
</dbReference>
<evidence type="ECO:0000313" key="2">
    <source>
        <dbReference type="Proteomes" id="UP000015100"/>
    </source>
</evidence>
<reference evidence="2" key="2">
    <citation type="submission" date="2013-04" db="EMBL/GenBank/DDBJ databases">
        <title>Genomic mechanisms accounting for the adaptation to parasitism in nematode-trapping fungi.</title>
        <authorList>
            <person name="Ahren D.G."/>
        </authorList>
    </citation>
    <scope>NUCLEOTIDE SEQUENCE [LARGE SCALE GENOMIC DNA]</scope>
    <source>
        <strain evidence="2">CBS 200.50</strain>
    </source>
</reference>
<dbReference type="AlphaFoldDB" id="S8BXG8"/>
<name>S8BXG8_DACHA</name>
<dbReference type="EMBL" id="AQGS01000440">
    <property type="protein sequence ID" value="EPS40017.1"/>
    <property type="molecule type" value="Genomic_DNA"/>
</dbReference>
<accession>S8BXG8</accession>